<protein>
    <recommendedName>
        <fullName evidence="2">Baseplate structural protein Gp10 C-terminal domain-containing protein</fullName>
    </recommendedName>
</protein>
<keyword evidence="4" id="KW-1185">Reference proteome</keyword>
<reference evidence="3 4" key="1">
    <citation type="submission" date="2016-04" db="EMBL/GenBank/DDBJ databases">
        <title>Genome sequence of Methanobrevibacter cuticularis DSM 11139.</title>
        <authorList>
            <person name="Poehlein A."/>
            <person name="Seedorf H."/>
            <person name="Daniel R."/>
        </authorList>
    </citation>
    <scope>NUCLEOTIDE SEQUENCE [LARGE SCALE GENOMIC DNA]</scope>
    <source>
        <strain evidence="3 4">DSM 11139</strain>
    </source>
</reference>
<dbReference type="AlphaFoldDB" id="A0A166EHG9"/>
<feature type="domain" description="Baseplate structural protein Gp10 C-terminal" evidence="2">
    <location>
        <begin position="280"/>
        <end position="443"/>
    </location>
</feature>
<dbReference type="SUPFAM" id="SSF88874">
    <property type="entry name" value="Receptor-binding domain of short tail fibre protein gp12"/>
    <property type="match status" value="1"/>
</dbReference>
<dbReference type="Proteomes" id="UP000077275">
    <property type="component" value="Unassembled WGS sequence"/>
</dbReference>
<dbReference type="STRING" id="47311.MBCUT_06970"/>
<gene>
    <name evidence="3" type="ORF">MBCUT_06970</name>
</gene>
<organism evidence="3 4">
    <name type="scientific">Methanobrevibacter cuticularis</name>
    <dbReference type="NCBI Taxonomy" id="47311"/>
    <lineage>
        <taxon>Archaea</taxon>
        <taxon>Methanobacteriati</taxon>
        <taxon>Methanobacteriota</taxon>
        <taxon>Methanomada group</taxon>
        <taxon>Methanobacteria</taxon>
        <taxon>Methanobacteriales</taxon>
        <taxon>Methanobacteriaceae</taxon>
        <taxon>Methanobrevibacter</taxon>
    </lineage>
</organism>
<comment type="caution">
    <text evidence="3">The sequence shown here is derived from an EMBL/GenBank/DDBJ whole genome shotgun (WGS) entry which is preliminary data.</text>
</comment>
<evidence type="ECO:0000256" key="1">
    <source>
        <dbReference type="SAM" id="MobiDB-lite"/>
    </source>
</evidence>
<name>A0A166EHG9_9EURY</name>
<evidence type="ECO:0000259" key="2">
    <source>
        <dbReference type="Pfam" id="PF21939"/>
    </source>
</evidence>
<accession>A0A166EHG9</accession>
<dbReference type="EMBL" id="LWMW01000088">
    <property type="protein sequence ID" value="KZX16659.1"/>
    <property type="molecule type" value="Genomic_DNA"/>
</dbReference>
<proteinExistence type="predicted"/>
<feature type="region of interest" description="Disordered" evidence="1">
    <location>
        <begin position="347"/>
        <end position="369"/>
    </location>
</feature>
<evidence type="ECO:0000313" key="3">
    <source>
        <dbReference type="EMBL" id="KZX16659.1"/>
    </source>
</evidence>
<evidence type="ECO:0000313" key="4">
    <source>
        <dbReference type="Proteomes" id="UP000077275"/>
    </source>
</evidence>
<dbReference type="RefSeq" id="WP_067258959.1">
    <property type="nucleotide sequence ID" value="NZ_LWMW01000088.1"/>
</dbReference>
<sequence>MVKIKKDSRKWFFKGSSKKGKEEFPVEWLNGVMSYIETGNQEAFITLPFDFENGQFPDDEEEHEAKFASNIFIKGNFENNQENIIINREGSFKINFYPNIAPFHRFKKVIVETSTQAQLRLLFRDFAGNIVYNEITNVASGKAVFSLEPLELNLQTVTAEIITNSDETQINNIIFSFDLKAEKVDQIFKNLVRLNQEGKIDVDQLDIKYISGAETIAGEELPVNNQNNNVILPENLFPDIILDDDCDLYISWDPTDVSAQINQLKQQVENLQSIVENTTIPYDVGDIISTTNSKNPATRTGWEHTTWEAYAKGRVLVGIDQNDSDFSSAGKMGGAKKHKLNVNEMPSHNHAGSIGGGGSGNTGSNSHAHGLHWDHVKLSIGGSSIALVRTDGSNTSSSSVMTTNTHYHTLATHTHSMSIGSTGGSGEHNNLQPYVSVYIWRRVA</sequence>
<dbReference type="PATRIC" id="fig|47311.3.peg.776"/>
<dbReference type="InterPro" id="IPR053827">
    <property type="entry name" value="Gp10_C"/>
</dbReference>
<dbReference type="Pfam" id="PF21939">
    <property type="entry name" value="Gp10_C"/>
    <property type="match status" value="1"/>
</dbReference>